<accession>W4PX54</accession>
<proteinExistence type="predicted"/>
<evidence type="ECO:0000313" key="1">
    <source>
        <dbReference type="EMBL" id="GAE24406.1"/>
    </source>
</evidence>
<dbReference type="Proteomes" id="UP000018890">
    <property type="component" value="Unassembled WGS sequence"/>
</dbReference>
<dbReference type="AlphaFoldDB" id="W4PX54"/>
<dbReference type="InterPro" id="IPR011335">
    <property type="entry name" value="Restrct_endonuc-II-like"/>
</dbReference>
<dbReference type="Gene3D" id="3.40.91.30">
    <property type="match status" value="1"/>
</dbReference>
<comment type="caution">
    <text evidence="1">The sequence shown here is derived from an EMBL/GenBank/DDBJ whole genome shotgun (WGS) entry which is preliminary data.</text>
</comment>
<name>W4PX54_9BACI</name>
<dbReference type="SUPFAM" id="SSF52980">
    <property type="entry name" value="Restriction endonuclease-like"/>
    <property type="match status" value="1"/>
</dbReference>
<organism evidence="1 2">
    <name type="scientific">Halalkalibacter wakoensis JCM 9140</name>
    <dbReference type="NCBI Taxonomy" id="1236970"/>
    <lineage>
        <taxon>Bacteria</taxon>
        <taxon>Bacillati</taxon>
        <taxon>Bacillota</taxon>
        <taxon>Bacilli</taxon>
        <taxon>Bacillales</taxon>
        <taxon>Bacillaceae</taxon>
        <taxon>Halalkalibacter</taxon>
    </lineage>
</organism>
<dbReference type="STRING" id="1236970.JCM9140_326"/>
<reference evidence="1" key="1">
    <citation type="journal article" date="2014" name="Genome Announc.">
        <title>Draft Genome Sequences of Three Alkaliphilic Bacillus Strains, Bacillus wakoensis JCM 9140T, Bacillus akibai JCM 9157T, and Bacillus hemicellulosilyticus JCM 9152T.</title>
        <authorList>
            <person name="Yuki M."/>
            <person name="Oshima K."/>
            <person name="Suda W."/>
            <person name="Oshida Y."/>
            <person name="Kitamura K."/>
            <person name="Iida T."/>
            <person name="Hattori M."/>
            <person name="Ohkuma M."/>
        </authorList>
    </citation>
    <scope>NUCLEOTIDE SEQUENCE [LARGE SCALE GENOMIC DNA]</scope>
    <source>
        <strain evidence="1">JCM 9140</strain>
    </source>
</reference>
<gene>
    <name evidence="1" type="ORF">JCM9140_326</name>
</gene>
<dbReference type="EMBL" id="BAUT01000002">
    <property type="protein sequence ID" value="GAE24406.1"/>
    <property type="molecule type" value="Genomic_DNA"/>
</dbReference>
<keyword evidence="2" id="KW-1185">Reference proteome</keyword>
<evidence type="ECO:0000313" key="2">
    <source>
        <dbReference type="Proteomes" id="UP000018890"/>
    </source>
</evidence>
<sequence>MTNMSGGFNLKKILICVQCGSPFTATNYEVRTGRKYCSRDCSHKSRDKKVTINCVQCGEEKKYSPIYIKRGSKYCSSKCRNEAMQITLACEVCKKHYTLGKRFKDSKYCSQECTHEAQKDQVEITCPNCNESRMVQRAHSERKYCNRECMHEHYRRFRVFKECECCGEEFEIVPSRKDEAHYCSQNCAAAMNMQKGKIGLWGFAKQHKRQDLGVRFRSSWEANYARILNAQDIPWEFEPTRFKLSDGSIYIPDFYLGNNHYVEVKGWWTELSQAKVALFLKDYPEIHLEIIDKDKYKILENSWKEKIEFWESY</sequence>
<protein>
    <submittedName>
        <fullName evidence="1">Uncharacterized protein</fullName>
    </submittedName>
</protein>